<evidence type="ECO:0008006" key="7">
    <source>
        <dbReference type="Google" id="ProtNLM"/>
    </source>
</evidence>
<reference evidence="6" key="1">
    <citation type="submission" date="2018-05" db="EMBL/GenBank/DDBJ databases">
        <authorList>
            <person name="Lanie J.A."/>
            <person name="Ng W.-L."/>
            <person name="Kazmierczak K.M."/>
            <person name="Andrzejewski T.M."/>
            <person name="Davidsen T.M."/>
            <person name="Wayne K.J."/>
            <person name="Tettelin H."/>
            <person name="Glass J.I."/>
            <person name="Rusch D."/>
            <person name="Podicherti R."/>
            <person name="Tsui H.-C.T."/>
            <person name="Winkler M.E."/>
        </authorList>
    </citation>
    <scope>NUCLEOTIDE SEQUENCE</scope>
</reference>
<dbReference type="NCBIfam" id="TIGR03625">
    <property type="entry name" value="L3_bact"/>
    <property type="match status" value="1"/>
</dbReference>
<comment type="similarity">
    <text evidence="1">Belongs to the universal ribosomal protein uL3 family.</text>
</comment>
<proteinExistence type="inferred from homology"/>
<dbReference type="SUPFAM" id="SSF50447">
    <property type="entry name" value="Translation proteins"/>
    <property type="match status" value="1"/>
</dbReference>
<evidence type="ECO:0000256" key="2">
    <source>
        <dbReference type="ARBA" id="ARBA00022730"/>
    </source>
</evidence>
<keyword evidence="4" id="KW-0689">Ribosomal protein</keyword>
<evidence type="ECO:0000256" key="1">
    <source>
        <dbReference type="ARBA" id="ARBA00006540"/>
    </source>
</evidence>
<accession>A0A381R1G3</accession>
<gene>
    <name evidence="6" type="ORF">METZ01_LOCUS37542</name>
</gene>
<dbReference type="HAMAP" id="MF_01325_B">
    <property type="entry name" value="Ribosomal_uL3_B"/>
    <property type="match status" value="1"/>
</dbReference>
<evidence type="ECO:0000256" key="5">
    <source>
        <dbReference type="ARBA" id="ARBA00023274"/>
    </source>
</evidence>
<dbReference type="Gene3D" id="3.30.160.810">
    <property type="match status" value="1"/>
</dbReference>
<keyword evidence="2" id="KW-0699">rRNA-binding</keyword>
<dbReference type="EMBL" id="UINC01001603">
    <property type="protein sequence ID" value="SUZ84688.1"/>
    <property type="molecule type" value="Genomic_DNA"/>
</dbReference>
<dbReference type="InterPro" id="IPR009000">
    <property type="entry name" value="Transl_B-barrel_sf"/>
</dbReference>
<name>A0A381R1G3_9ZZZZ</name>
<dbReference type="AlphaFoldDB" id="A0A381R1G3"/>
<keyword evidence="5" id="KW-0687">Ribonucleoprotein</keyword>
<dbReference type="Gene3D" id="2.40.30.10">
    <property type="entry name" value="Translation factors"/>
    <property type="match status" value="1"/>
</dbReference>
<sequence>MRGLIGKKIGMTQIYSESGSMIPVTVIEAGPCAVIQVKSIETDGYEAVQIGYGERKVKHSNNPLNGHFKKAGVQPKKILGEFGVVPGFEYKQGQEFNVSLFKVGDHVHVSGTSKGAGFAGVIKRHNFQRQPETHGQTEYLRHPGSIGQAPSPSKVFKGMRMPGHHGNKKVTVKNLEVVKVYKEKNLLLLRGSIPGANNRIVTIAK</sequence>
<protein>
    <recommendedName>
        <fullName evidence="7">50S ribosomal protein L3</fullName>
    </recommendedName>
</protein>
<dbReference type="GO" id="GO:0003735">
    <property type="term" value="F:structural constituent of ribosome"/>
    <property type="evidence" value="ECO:0007669"/>
    <property type="project" value="InterPro"/>
</dbReference>
<dbReference type="FunFam" id="2.40.30.10:FF:000004">
    <property type="entry name" value="50S ribosomal protein L3"/>
    <property type="match status" value="1"/>
</dbReference>
<keyword evidence="3" id="KW-0694">RNA-binding</keyword>
<dbReference type="PANTHER" id="PTHR11229">
    <property type="entry name" value="50S RIBOSOMAL PROTEIN L3"/>
    <property type="match status" value="1"/>
</dbReference>
<dbReference type="GO" id="GO:0006412">
    <property type="term" value="P:translation"/>
    <property type="evidence" value="ECO:0007669"/>
    <property type="project" value="InterPro"/>
</dbReference>
<evidence type="ECO:0000313" key="6">
    <source>
        <dbReference type="EMBL" id="SUZ84688.1"/>
    </source>
</evidence>
<dbReference type="Pfam" id="PF00297">
    <property type="entry name" value="Ribosomal_L3"/>
    <property type="match status" value="1"/>
</dbReference>
<dbReference type="InterPro" id="IPR019927">
    <property type="entry name" value="Ribosomal_uL3_bac/org-type"/>
</dbReference>
<dbReference type="GO" id="GO:0022625">
    <property type="term" value="C:cytosolic large ribosomal subunit"/>
    <property type="evidence" value="ECO:0007669"/>
    <property type="project" value="TreeGrafter"/>
</dbReference>
<evidence type="ECO:0000256" key="3">
    <source>
        <dbReference type="ARBA" id="ARBA00022884"/>
    </source>
</evidence>
<evidence type="ECO:0000256" key="4">
    <source>
        <dbReference type="ARBA" id="ARBA00022980"/>
    </source>
</evidence>
<dbReference type="PANTHER" id="PTHR11229:SF16">
    <property type="entry name" value="LARGE RIBOSOMAL SUBUNIT PROTEIN UL3C"/>
    <property type="match status" value="1"/>
</dbReference>
<organism evidence="6">
    <name type="scientific">marine metagenome</name>
    <dbReference type="NCBI Taxonomy" id="408172"/>
    <lineage>
        <taxon>unclassified sequences</taxon>
        <taxon>metagenomes</taxon>
        <taxon>ecological metagenomes</taxon>
    </lineage>
</organism>
<dbReference type="FunFam" id="3.30.160.810:FF:000001">
    <property type="entry name" value="50S ribosomal protein L3"/>
    <property type="match status" value="1"/>
</dbReference>
<dbReference type="InterPro" id="IPR000597">
    <property type="entry name" value="Ribosomal_uL3"/>
</dbReference>
<dbReference type="GO" id="GO:0019843">
    <property type="term" value="F:rRNA binding"/>
    <property type="evidence" value="ECO:0007669"/>
    <property type="project" value="UniProtKB-KW"/>
</dbReference>